<keyword evidence="1" id="KW-0812">Transmembrane</keyword>
<dbReference type="EMBL" id="LAVV01008172">
    <property type="protein sequence ID" value="KNZ53560.1"/>
    <property type="molecule type" value="Genomic_DNA"/>
</dbReference>
<feature type="transmembrane region" description="Helical" evidence="1">
    <location>
        <begin position="32"/>
        <end position="50"/>
    </location>
</feature>
<accession>A0A0L6V0A9</accession>
<proteinExistence type="predicted"/>
<comment type="caution">
    <text evidence="2">The sequence shown here is derived from an EMBL/GenBank/DDBJ whole genome shotgun (WGS) entry which is preliminary data.</text>
</comment>
<evidence type="ECO:0000256" key="1">
    <source>
        <dbReference type="SAM" id="Phobius"/>
    </source>
</evidence>
<sequence>MFWHIWRNNRSFLGVSACQLQAVEQVFFGSVSIIHKFGLLILFLCFYILCPEGFYLPVQCYSIFLTFLHFYISNYFFKVVISYYDKGCEGLVLLIHWWYNIQNVPVRLANGRYISTLHKNLIKRNYYRTIKISNYNKIVIKKYFLHFLQNIKRTGVSNITNPQVETKVSGEEKLCLKKGGLIHCSITEPMSILNHLNGIFFQKKKNIAIRKYLARKEKQKKVGALQNETQNLKKLVSKFSASHILPSIELLMELKMNVVGCTYLYYNVFEGCSLLLKWGGNAEYKEYPICSTNLDDYAVLRKAISLISLTAKSTDSNVVSECMSICSKDNGIGILRIQVPPCKHTILMRNCRCCIHQLITYLLETPSPQTSQPLCYAPPAAEGSLNLKFYDYSVVFCDTLASSCVLVPFNLSLSCSMLQSVIQSPPVCICRCFGTVTVHQTSVESLF</sequence>
<evidence type="ECO:0000313" key="2">
    <source>
        <dbReference type="EMBL" id="KNZ53560.1"/>
    </source>
</evidence>
<keyword evidence="1" id="KW-1133">Transmembrane helix</keyword>
<keyword evidence="3" id="KW-1185">Reference proteome</keyword>
<keyword evidence="1" id="KW-0472">Membrane</keyword>
<feature type="transmembrane region" description="Helical" evidence="1">
    <location>
        <begin position="62"/>
        <end position="84"/>
    </location>
</feature>
<name>A0A0L6V0A9_9BASI</name>
<dbReference type="VEuPathDB" id="FungiDB:VP01_3202g1"/>
<evidence type="ECO:0000313" key="3">
    <source>
        <dbReference type="Proteomes" id="UP000037035"/>
    </source>
</evidence>
<dbReference type="AlphaFoldDB" id="A0A0L6V0A9"/>
<gene>
    <name evidence="2" type="ORF">VP01_3202g1</name>
</gene>
<organism evidence="2 3">
    <name type="scientific">Puccinia sorghi</name>
    <dbReference type="NCBI Taxonomy" id="27349"/>
    <lineage>
        <taxon>Eukaryota</taxon>
        <taxon>Fungi</taxon>
        <taxon>Dikarya</taxon>
        <taxon>Basidiomycota</taxon>
        <taxon>Pucciniomycotina</taxon>
        <taxon>Pucciniomycetes</taxon>
        <taxon>Pucciniales</taxon>
        <taxon>Pucciniaceae</taxon>
        <taxon>Puccinia</taxon>
    </lineage>
</organism>
<reference evidence="2 3" key="1">
    <citation type="submission" date="2015-08" db="EMBL/GenBank/DDBJ databases">
        <title>Next Generation Sequencing and Analysis of the Genome of Puccinia sorghi L Schw, the Causal Agent of Maize Common Rust.</title>
        <authorList>
            <person name="Rochi L."/>
            <person name="Burguener G."/>
            <person name="Darino M."/>
            <person name="Turjanski A."/>
            <person name="Kreff E."/>
            <person name="Dieguez M.J."/>
            <person name="Sacco F."/>
        </authorList>
    </citation>
    <scope>NUCLEOTIDE SEQUENCE [LARGE SCALE GENOMIC DNA]</scope>
    <source>
        <strain evidence="2 3">RO10H11247</strain>
    </source>
</reference>
<protein>
    <submittedName>
        <fullName evidence="2">Uncharacterized protein</fullName>
    </submittedName>
</protein>
<dbReference type="Proteomes" id="UP000037035">
    <property type="component" value="Unassembled WGS sequence"/>
</dbReference>